<feature type="compositionally biased region" description="Low complexity" evidence="2">
    <location>
        <begin position="16"/>
        <end position="33"/>
    </location>
</feature>
<dbReference type="GO" id="GO:0005829">
    <property type="term" value="C:cytosol"/>
    <property type="evidence" value="ECO:0007669"/>
    <property type="project" value="TreeGrafter"/>
</dbReference>
<dbReference type="Proteomes" id="UP000199052">
    <property type="component" value="Unassembled WGS sequence"/>
</dbReference>
<dbReference type="Gene3D" id="3.20.20.30">
    <property type="entry name" value="Luciferase-like domain"/>
    <property type="match status" value="1"/>
</dbReference>
<proteinExistence type="predicted"/>
<evidence type="ECO:0000313" key="4">
    <source>
        <dbReference type="EMBL" id="SFF82842.1"/>
    </source>
</evidence>
<gene>
    <name evidence="4" type="ORF">SAMN05421678_102315</name>
</gene>
<dbReference type="InterPro" id="IPR019949">
    <property type="entry name" value="CmoO-like"/>
</dbReference>
<accession>A0A1I2LU04</accession>
<organism evidence="4 5">
    <name type="scientific">Actinopolymorpha cephalotaxi</name>
    <dbReference type="NCBI Taxonomy" id="504797"/>
    <lineage>
        <taxon>Bacteria</taxon>
        <taxon>Bacillati</taxon>
        <taxon>Actinomycetota</taxon>
        <taxon>Actinomycetes</taxon>
        <taxon>Propionibacteriales</taxon>
        <taxon>Actinopolymorphaceae</taxon>
        <taxon>Actinopolymorpha</taxon>
    </lineage>
</organism>
<evidence type="ECO:0000313" key="5">
    <source>
        <dbReference type="Proteomes" id="UP000199052"/>
    </source>
</evidence>
<feature type="region of interest" description="Disordered" evidence="2">
    <location>
        <begin position="1"/>
        <end position="33"/>
    </location>
</feature>
<sequence>MAETVLGGTFGGVSDSIPQPQSGASSPAASPADPAGRIPLSVLELAPVGEGQTSAEALNAAAALAQRAEELGYRRFWVAEHHNMPGVASTSPGVFLGHVAARTRSIRVGSGGVMLPNHPPLVVAEQFAMLEALSPGRIDLGIGRAPGTDPATAAALRRSKEGLGAEDFPQELADLLDLLGIEEGGGRLALRRMSATPVAASAPDVWLLGSSGYSAQVAGMLGLPFAFAHHFSAANTLPAMELYRSTFRPSARLAEPYAMVTQSVYVADTAEEAEAIARPARLAQVSLYTGRPRRTPTPEEAAAHEWTDAELRIIEQGPSRPTIGDPKSVLAELTDLVSATGANELMVTTMTHGLPERLHSFELLAQAWPAGSEAGSSAG</sequence>
<dbReference type="EMBL" id="FOOI01000002">
    <property type="protein sequence ID" value="SFF82842.1"/>
    <property type="molecule type" value="Genomic_DNA"/>
</dbReference>
<dbReference type="NCBIfam" id="TIGR03558">
    <property type="entry name" value="oxido_grp_1"/>
    <property type="match status" value="1"/>
</dbReference>
<protein>
    <submittedName>
        <fullName evidence="4">Luciferase family oxidoreductase, group 1</fullName>
    </submittedName>
</protein>
<dbReference type="FunFam" id="3.20.20.30:FF:000002">
    <property type="entry name" value="LLM class flavin-dependent oxidoreductase"/>
    <property type="match status" value="1"/>
</dbReference>
<feature type="domain" description="Luciferase-like" evidence="3">
    <location>
        <begin position="47"/>
        <end position="339"/>
    </location>
</feature>
<reference evidence="4 5" key="1">
    <citation type="submission" date="2016-10" db="EMBL/GenBank/DDBJ databases">
        <authorList>
            <person name="de Groot N.N."/>
        </authorList>
    </citation>
    <scope>NUCLEOTIDE SEQUENCE [LARGE SCALE GENOMIC DNA]</scope>
    <source>
        <strain evidence="4 5">CPCC 202808</strain>
    </source>
</reference>
<evidence type="ECO:0000256" key="2">
    <source>
        <dbReference type="SAM" id="MobiDB-lite"/>
    </source>
</evidence>
<dbReference type="InterPro" id="IPR011251">
    <property type="entry name" value="Luciferase-like_dom"/>
</dbReference>
<dbReference type="CDD" id="cd00347">
    <property type="entry name" value="Flavin_utilizing_monoxygenases"/>
    <property type="match status" value="1"/>
</dbReference>
<comment type="similarity">
    <text evidence="1">To bacterial alkanal monooxygenase alpha and beta chains.</text>
</comment>
<dbReference type="InterPro" id="IPR036661">
    <property type="entry name" value="Luciferase-like_sf"/>
</dbReference>
<evidence type="ECO:0000259" key="3">
    <source>
        <dbReference type="Pfam" id="PF00296"/>
    </source>
</evidence>
<evidence type="ECO:0000256" key="1">
    <source>
        <dbReference type="ARBA" id="ARBA00007789"/>
    </source>
</evidence>
<name>A0A1I2LU04_9ACTN</name>
<dbReference type="AlphaFoldDB" id="A0A1I2LU04"/>
<dbReference type="Pfam" id="PF00296">
    <property type="entry name" value="Bac_luciferase"/>
    <property type="match status" value="1"/>
</dbReference>
<dbReference type="GO" id="GO:0016705">
    <property type="term" value="F:oxidoreductase activity, acting on paired donors, with incorporation or reduction of molecular oxygen"/>
    <property type="evidence" value="ECO:0007669"/>
    <property type="project" value="InterPro"/>
</dbReference>
<dbReference type="STRING" id="504797.SAMN05421678_102315"/>
<dbReference type="InterPro" id="IPR050766">
    <property type="entry name" value="Bact_Lucif_Oxidored"/>
</dbReference>
<dbReference type="SUPFAM" id="SSF51679">
    <property type="entry name" value="Bacterial luciferase-like"/>
    <property type="match status" value="1"/>
</dbReference>
<dbReference type="PANTHER" id="PTHR30137:SF6">
    <property type="entry name" value="LUCIFERASE-LIKE MONOOXYGENASE"/>
    <property type="match status" value="1"/>
</dbReference>
<dbReference type="PANTHER" id="PTHR30137">
    <property type="entry name" value="LUCIFERASE-LIKE MONOOXYGENASE"/>
    <property type="match status" value="1"/>
</dbReference>